<feature type="region of interest" description="Disordered" evidence="12">
    <location>
        <begin position="898"/>
        <end position="923"/>
    </location>
</feature>
<dbReference type="PANTHER" id="PTHR11070:SF2">
    <property type="entry name" value="ATP-DEPENDENT DNA HELICASE SRS2"/>
    <property type="match status" value="1"/>
</dbReference>
<feature type="domain" description="UvrD-like helicase ATP-binding" evidence="13">
    <location>
        <begin position="9"/>
        <end position="283"/>
    </location>
</feature>
<evidence type="ECO:0000256" key="7">
    <source>
        <dbReference type="ARBA" id="ARBA00023235"/>
    </source>
</evidence>
<dbReference type="GO" id="GO:0005524">
    <property type="term" value="F:ATP binding"/>
    <property type="evidence" value="ECO:0007669"/>
    <property type="project" value="UniProtKB-UniRule"/>
</dbReference>
<evidence type="ECO:0000256" key="6">
    <source>
        <dbReference type="ARBA" id="ARBA00023125"/>
    </source>
</evidence>
<dbReference type="InterPro" id="IPR000212">
    <property type="entry name" value="DNA_helicase_UvrD/REP"/>
</dbReference>
<dbReference type="EMBL" id="MCBQ01001445">
    <property type="protein sequence ID" value="RKF83344.1"/>
    <property type="molecule type" value="Genomic_DNA"/>
</dbReference>
<keyword evidence="7" id="KW-0413">Isomerase</keyword>
<dbReference type="GO" id="GO:0016787">
    <property type="term" value="F:hydrolase activity"/>
    <property type="evidence" value="ECO:0007669"/>
    <property type="project" value="UniProtKB-UniRule"/>
</dbReference>
<comment type="catalytic activity">
    <reaction evidence="10">
        <text>ATP + H2O = ADP + phosphate + H(+)</text>
        <dbReference type="Rhea" id="RHEA:13065"/>
        <dbReference type="ChEBI" id="CHEBI:15377"/>
        <dbReference type="ChEBI" id="CHEBI:15378"/>
        <dbReference type="ChEBI" id="CHEBI:30616"/>
        <dbReference type="ChEBI" id="CHEBI:43474"/>
        <dbReference type="ChEBI" id="CHEBI:456216"/>
        <dbReference type="EC" id="5.6.2.4"/>
    </reaction>
</comment>
<evidence type="ECO:0000256" key="10">
    <source>
        <dbReference type="ARBA" id="ARBA00048988"/>
    </source>
</evidence>
<dbReference type="PROSITE" id="PS51217">
    <property type="entry name" value="UVRD_HELICASE_CTER"/>
    <property type="match status" value="1"/>
</dbReference>
<dbReference type="GO" id="GO:0000725">
    <property type="term" value="P:recombinational repair"/>
    <property type="evidence" value="ECO:0007669"/>
    <property type="project" value="TreeGrafter"/>
</dbReference>
<dbReference type="GO" id="GO:0003677">
    <property type="term" value="F:DNA binding"/>
    <property type="evidence" value="ECO:0007669"/>
    <property type="project" value="UniProtKB-KW"/>
</dbReference>
<comment type="catalytic activity">
    <reaction evidence="8">
        <text>Couples ATP hydrolysis with the unwinding of duplex DNA by translocating in the 3'-5' direction.</text>
        <dbReference type="EC" id="5.6.2.4"/>
    </reaction>
</comment>
<evidence type="ECO:0000313" key="16">
    <source>
        <dbReference type="Proteomes" id="UP000283383"/>
    </source>
</evidence>
<evidence type="ECO:0000256" key="12">
    <source>
        <dbReference type="SAM" id="MobiDB-lite"/>
    </source>
</evidence>
<sequence length="1003" mass="113541">MLHDNFLTNLNRSQKEAVTADLHSQLSILAGPGSGKTYTLAARIAWLLSKGIHPWNIIVTTFTVKTAQEMKERVGRFVDISKSSKLIIGTFHSIARRYLSQYGHLIDIKNNFGIADSADSLAIIKRIVKKHELNIDPKVARNRISSIKARGGIKYYKEMKSGPSSVESRDFELCYQEYGDTLRRSNLLDYDDLLLRCVDLLRDHPKCVANVEAVLIDEFQDTNIVQFDLMRLFAANRKRITIVGDPDQSIYSFRAAEIQNYRRLKKQYPESITVTLEENYRSSGAILLTALNIIEQDNERVAKTLVPTNTVGTSPVFRNLSDAQIEAEWISTEIMRVIGMTGGLLDLGDFSILLRSASLSRLIESNLSNRGLAYRMVGGVRFYDRVEVKIIIEYLRVVNQPDNDDAVSNILNVPSRRIGDATIQKLMEEASKLKISLWSLIQKILIGKRPPNIKLTKQVIQGLSSFREIIEAAKQKFMNPHMPFSLINLLKYILDKIKFEEWLLTHHDDIEKLRWSNVEELLTQAIEFQNYLENGFDDESLPIVDDVQQKGETNLLAQFLANIALSSGTEAVDGENQTSRIVISTIHAAKGLEWPVVFIPAVYQGSIPHSRAEDFDEERRLLYVAMTRAKALLYLSRPLKSSRGERTQSSQFMSPESLTPLLNHVGPVVNLKVVQSISQILRRAIPTAEAILNSSSLLPSELDNLFPTYDKSDEQNKDARLDLAKRNTEHEIDQKGSGLWFLGPEEQDHQIWRKSDPHNSFHEKISRSSNSSLKTGFINAGSHLKNIAKGSKYSAISNPKQTVHKHKNENDNHFSKAKAKSELSTVGTQKTLLGYFDRPDPKVMEDSKDAVGIDMKYDVILPRNVKSFAPHRPKDLMRSRLSIDLGDRENFDNYFFLPSSPTSIDSQASRRPPEEPPEGPVINSEFPVDHDIKNLIPTADLIQKKSITVKKTLGVKRSMDGWSIRKDFTPPLLKKKNLSLRSNRDGSIVLQKNISTEQKFKNN</sequence>
<evidence type="ECO:0000256" key="5">
    <source>
        <dbReference type="ARBA" id="ARBA00022840"/>
    </source>
</evidence>
<keyword evidence="6" id="KW-0238">DNA-binding</keyword>
<dbReference type="CDD" id="cd17932">
    <property type="entry name" value="DEXQc_UvrD"/>
    <property type="match status" value="1"/>
</dbReference>
<feature type="compositionally biased region" description="Polar residues" evidence="12">
    <location>
        <begin position="899"/>
        <end position="909"/>
    </location>
</feature>
<reference evidence="15 16" key="1">
    <citation type="journal article" date="2018" name="BMC Genomics">
        <title>Comparative genome analyses reveal sequence features reflecting distinct modes of host-adaptation between dicot and monocot powdery mildew.</title>
        <authorList>
            <person name="Wu Y."/>
            <person name="Ma X."/>
            <person name="Pan Z."/>
            <person name="Kale S.D."/>
            <person name="Song Y."/>
            <person name="King H."/>
            <person name="Zhang Q."/>
            <person name="Presley C."/>
            <person name="Deng X."/>
            <person name="Wei C.I."/>
            <person name="Xiao S."/>
        </authorList>
    </citation>
    <scope>NUCLEOTIDE SEQUENCE [LARGE SCALE GENOMIC DNA]</scope>
    <source>
        <strain evidence="15">UMSG3</strain>
    </source>
</reference>
<gene>
    <name evidence="15" type="ORF">GcM3_014007</name>
</gene>
<comment type="caution">
    <text evidence="15">The sequence shown here is derived from an EMBL/GenBank/DDBJ whole genome shotgun (WGS) entry which is preliminary data.</text>
</comment>
<feature type="binding site" evidence="11">
    <location>
        <begin position="30"/>
        <end position="37"/>
    </location>
    <ligand>
        <name>ATP</name>
        <dbReference type="ChEBI" id="CHEBI:30616"/>
    </ligand>
</feature>
<name>A0A420J962_9PEZI</name>
<keyword evidence="2 11" id="KW-0547">Nucleotide-binding</keyword>
<evidence type="ECO:0000256" key="3">
    <source>
        <dbReference type="ARBA" id="ARBA00022801"/>
    </source>
</evidence>
<dbReference type="Gene3D" id="1.10.10.160">
    <property type="match status" value="1"/>
</dbReference>
<dbReference type="Proteomes" id="UP000283383">
    <property type="component" value="Unassembled WGS sequence"/>
</dbReference>
<proteinExistence type="inferred from homology"/>
<dbReference type="PROSITE" id="PS51198">
    <property type="entry name" value="UVRD_HELICASE_ATP_BIND"/>
    <property type="match status" value="1"/>
</dbReference>
<dbReference type="InterPro" id="IPR014017">
    <property type="entry name" value="DNA_helicase_UvrD-like_C"/>
</dbReference>
<evidence type="ECO:0000256" key="2">
    <source>
        <dbReference type="ARBA" id="ARBA00022741"/>
    </source>
</evidence>
<keyword evidence="4 11" id="KW-0347">Helicase</keyword>
<keyword evidence="5 11" id="KW-0067">ATP-binding</keyword>
<keyword evidence="16" id="KW-1185">Reference proteome</keyword>
<evidence type="ECO:0000256" key="4">
    <source>
        <dbReference type="ARBA" id="ARBA00022806"/>
    </source>
</evidence>
<organism evidence="15 16">
    <name type="scientific">Golovinomyces cichoracearum</name>
    <dbReference type="NCBI Taxonomy" id="62708"/>
    <lineage>
        <taxon>Eukaryota</taxon>
        <taxon>Fungi</taxon>
        <taxon>Dikarya</taxon>
        <taxon>Ascomycota</taxon>
        <taxon>Pezizomycotina</taxon>
        <taxon>Leotiomycetes</taxon>
        <taxon>Erysiphales</taxon>
        <taxon>Erysiphaceae</taxon>
        <taxon>Golovinomyces</taxon>
    </lineage>
</organism>
<dbReference type="AlphaFoldDB" id="A0A420J962"/>
<dbReference type="EC" id="5.6.2.4" evidence="9"/>
<evidence type="ECO:0000256" key="9">
    <source>
        <dbReference type="ARBA" id="ARBA00034808"/>
    </source>
</evidence>
<comment type="similarity">
    <text evidence="1">Belongs to the helicase family. UvrD subfamily.</text>
</comment>
<dbReference type="Gene3D" id="1.10.486.10">
    <property type="entry name" value="PCRA, domain 4"/>
    <property type="match status" value="1"/>
</dbReference>
<evidence type="ECO:0000259" key="13">
    <source>
        <dbReference type="PROSITE" id="PS51198"/>
    </source>
</evidence>
<dbReference type="Pfam" id="PF00580">
    <property type="entry name" value="UvrD-helicase"/>
    <property type="match status" value="1"/>
</dbReference>
<dbReference type="SUPFAM" id="SSF52540">
    <property type="entry name" value="P-loop containing nucleoside triphosphate hydrolases"/>
    <property type="match status" value="1"/>
</dbReference>
<dbReference type="InterPro" id="IPR013986">
    <property type="entry name" value="DExx_box_DNA_helicase_dom_sf"/>
</dbReference>
<feature type="domain" description="UvrD-like helicase C-terminal" evidence="14">
    <location>
        <begin position="284"/>
        <end position="591"/>
    </location>
</feature>
<evidence type="ECO:0000256" key="8">
    <source>
        <dbReference type="ARBA" id="ARBA00034617"/>
    </source>
</evidence>
<dbReference type="InterPro" id="IPR027417">
    <property type="entry name" value="P-loop_NTPase"/>
</dbReference>
<accession>A0A420J962</accession>
<dbReference type="InterPro" id="IPR014016">
    <property type="entry name" value="UvrD-like_ATP-bd"/>
</dbReference>
<dbReference type="Pfam" id="PF13361">
    <property type="entry name" value="UvrD_C"/>
    <property type="match status" value="1"/>
</dbReference>
<dbReference type="STRING" id="62708.A0A420J962"/>
<dbReference type="GO" id="GO:0005634">
    <property type="term" value="C:nucleus"/>
    <property type="evidence" value="ECO:0007669"/>
    <property type="project" value="TreeGrafter"/>
</dbReference>
<evidence type="ECO:0000256" key="11">
    <source>
        <dbReference type="PROSITE-ProRule" id="PRU00560"/>
    </source>
</evidence>
<dbReference type="GO" id="GO:0043138">
    <property type="term" value="F:3'-5' DNA helicase activity"/>
    <property type="evidence" value="ECO:0007669"/>
    <property type="project" value="UniProtKB-EC"/>
</dbReference>
<dbReference type="CDD" id="cd18807">
    <property type="entry name" value="SF1_C_UvrD"/>
    <property type="match status" value="1"/>
</dbReference>
<dbReference type="Gene3D" id="3.40.50.300">
    <property type="entry name" value="P-loop containing nucleotide triphosphate hydrolases"/>
    <property type="match status" value="2"/>
</dbReference>
<evidence type="ECO:0000313" key="15">
    <source>
        <dbReference type="EMBL" id="RKF83344.1"/>
    </source>
</evidence>
<dbReference type="PANTHER" id="PTHR11070">
    <property type="entry name" value="UVRD / RECB / PCRA DNA HELICASE FAMILY MEMBER"/>
    <property type="match status" value="1"/>
</dbReference>
<evidence type="ECO:0000256" key="1">
    <source>
        <dbReference type="ARBA" id="ARBA00009922"/>
    </source>
</evidence>
<evidence type="ECO:0000259" key="14">
    <source>
        <dbReference type="PROSITE" id="PS51217"/>
    </source>
</evidence>
<protein>
    <recommendedName>
        <fullName evidence="9">DNA 3'-5' helicase</fullName>
        <ecNumber evidence="9">5.6.2.4</ecNumber>
    </recommendedName>
</protein>
<keyword evidence="3 11" id="KW-0378">Hydrolase</keyword>